<name>A0ABD2HQ93_HETSC</name>
<keyword evidence="1" id="KW-0812">Transmembrane</keyword>
<keyword evidence="2" id="KW-0732">Signal</keyword>
<keyword evidence="4" id="KW-1185">Reference proteome</keyword>
<organism evidence="3 4">
    <name type="scientific">Heterodera schachtii</name>
    <name type="common">Sugarbeet cyst nematode worm</name>
    <name type="synonym">Tylenchus schachtii</name>
    <dbReference type="NCBI Taxonomy" id="97005"/>
    <lineage>
        <taxon>Eukaryota</taxon>
        <taxon>Metazoa</taxon>
        <taxon>Ecdysozoa</taxon>
        <taxon>Nematoda</taxon>
        <taxon>Chromadorea</taxon>
        <taxon>Rhabditida</taxon>
        <taxon>Tylenchina</taxon>
        <taxon>Tylenchomorpha</taxon>
        <taxon>Tylenchoidea</taxon>
        <taxon>Heteroderidae</taxon>
        <taxon>Heteroderinae</taxon>
        <taxon>Heterodera</taxon>
    </lineage>
</organism>
<dbReference type="AlphaFoldDB" id="A0ABD2HQ93"/>
<keyword evidence="1" id="KW-1133">Transmembrane helix</keyword>
<dbReference type="Proteomes" id="UP001620645">
    <property type="component" value="Unassembled WGS sequence"/>
</dbReference>
<evidence type="ECO:0000256" key="1">
    <source>
        <dbReference type="SAM" id="Phobius"/>
    </source>
</evidence>
<gene>
    <name evidence="3" type="ORF">niasHS_018197</name>
</gene>
<sequence length="161" mass="17406">MSTRRHPIVVAIFFALAFMPNFCDALECARGSIGVGNPQKEPPFTVENCSKEKFVFCYKANCSSANKDFVSLGCSIINVEDEVAQGLIEFIRKKQPATVTVNLTCDVQFGEHQQSVPFSGETESTPAGTDEATTDGAKVLTPVAFVLPLVFVVSFGVVTIF</sequence>
<feature type="transmembrane region" description="Helical" evidence="1">
    <location>
        <begin position="139"/>
        <end position="160"/>
    </location>
</feature>
<accession>A0ABD2HQ93</accession>
<dbReference type="EMBL" id="JBICCN010000429">
    <property type="protein sequence ID" value="KAL3069472.1"/>
    <property type="molecule type" value="Genomic_DNA"/>
</dbReference>
<protein>
    <submittedName>
        <fullName evidence="3">Uncharacterized protein</fullName>
    </submittedName>
</protein>
<evidence type="ECO:0000313" key="3">
    <source>
        <dbReference type="EMBL" id="KAL3069472.1"/>
    </source>
</evidence>
<feature type="chain" id="PRO_5044832878" evidence="2">
    <location>
        <begin position="26"/>
        <end position="161"/>
    </location>
</feature>
<evidence type="ECO:0000313" key="4">
    <source>
        <dbReference type="Proteomes" id="UP001620645"/>
    </source>
</evidence>
<reference evidence="3 4" key="1">
    <citation type="submission" date="2024-10" db="EMBL/GenBank/DDBJ databases">
        <authorList>
            <person name="Kim D."/>
        </authorList>
    </citation>
    <scope>NUCLEOTIDE SEQUENCE [LARGE SCALE GENOMIC DNA]</scope>
    <source>
        <strain evidence="3">Taebaek</strain>
    </source>
</reference>
<feature type="signal peptide" evidence="2">
    <location>
        <begin position="1"/>
        <end position="25"/>
    </location>
</feature>
<evidence type="ECO:0000256" key="2">
    <source>
        <dbReference type="SAM" id="SignalP"/>
    </source>
</evidence>
<proteinExistence type="predicted"/>
<comment type="caution">
    <text evidence="3">The sequence shown here is derived from an EMBL/GenBank/DDBJ whole genome shotgun (WGS) entry which is preliminary data.</text>
</comment>
<keyword evidence="1" id="KW-0472">Membrane</keyword>